<organism evidence="2 3">
    <name type="scientific">Danionella cerebrum</name>
    <dbReference type="NCBI Taxonomy" id="2873325"/>
    <lineage>
        <taxon>Eukaryota</taxon>
        <taxon>Metazoa</taxon>
        <taxon>Chordata</taxon>
        <taxon>Craniata</taxon>
        <taxon>Vertebrata</taxon>
        <taxon>Euteleostomi</taxon>
        <taxon>Actinopterygii</taxon>
        <taxon>Neopterygii</taxon>
        <taxon>Teleostei</taxon>
        <taxon>Ostariophysi</taxon>
        <taxon>Cypriniformes</taxon>
        <taxon>Danionidae</taxon>
        <taxon>Danioninae</taxon>
        <taxon>Danionella</taxon>
    </lineage>
</organism>
<feature type="non-terminal residue" evidence="2">
    <location>
        <position position="1"/>
    </location>
</feature>
<sequence length="298" mass="32432">AIEKAKKELSSTSLNADSGIGHDGASFAESLTTEIVTSALFNTCQTVNHRYSNSASIVTEITCRKEGASVTESTVSQQLSLSVGDDSLGSWSNLSFEEDHPDESSSFHHLSDSSNGNSSSWSSLGLEGEVYEEHLSFSPLDSCSSGSLWHELSVVSFLSSTLLKSFSHRSDCPEEKEADAREEPSGAGRANGEQSQAERALLVVCTDAEGGAVDAQLMAVLQWMAASIADLNVMQCSTQELQQLPVVAQRLREREFRVSDLLQALLRYLDESRSHDEPESGDGQQRHESLFQWLLEHA</sequence>
<feature type="region of interest" description="Disordered" evidence="1">
    <location>
        <begin position="169"/>
        <end position="194"/>
    </location>
</feature>
<feature type="compositionally biased region" description="Basic and acidic residues" evidence="1">
    <location>
        <begin position="169"/>
        <end position="184"/>
    </location>
</feature>
<evidence type="ECO:0000313" key="3">
    <source>
        <dbReference type="Proteomes" id="UP000316079"/>
    </source>
</evidence>
<dbReference type="OrthoDB" id="6154436at2759"/>
<dbReference type="PANTHER" id="PTHR10226:SF3">
    <property type="entry name" value="A-KINASE ANCHOR PROTEIN 11"/>
    <property type="match status" value="1"/>
</dbReference>
<proteinExistence type="predicted"/>
<keyword evidence="3" id="KW-1185">Reference proteome</keyword>
<dbReference type="InterPro" id="IPR008382">
    <property type="entry name" value="SPHK1-interactor_AKAP_110"/>
</dbReference>
<evidence type="ECO:0000313" key="2">
    <source>
        <dbReference type="EMBL" id="TRY85984.1"/>
    </source>
</evidence>
<dbReference type="AlphaFoldDB" id="A0A553Q7S3"/>
<comment type="caution">
    <text evidence="2">The sequence shown here is derived from an EMBL/GenBank/DDBJ whole genome shotgun (WGS) entry which is preliminary data.</text>
</comment>
<dbReference type="PANTHER" id="PTHR10226">
    <property type="entry name" value="A KINASE ANCHOR PROTEIN"/>
    <property type="match status" value="1"/>
</dbReference>
<name>A0A553Q7S3_9TELE</name>
<dbReference type="GO" id="GO:0051018">
    <property type="term" value="F:protein kinase A binding"/>
    <property type="evidence" value="ECO:0007669"/>
    <property type="project" value="TreeGrafter"/>
</dbReference>
<evidence type="ECO:0000256" key="1">
    <source>
        <dbReference type="SAM" id="MobiDB-lite"/>
    </source>
</evidence>
<dbReference type="EMBL" id="SRMA01026252">
    <property type="protein sequence ID" value="TRY85984.1"/>
    <property type="molecule type" value="Genomic_DNA"/>
</dbReference>
<evidence type="ECO:0008006" key="4">
    <source>
        <dbReference type="Google" id="ProtNLM"/>
    </source>
</evidence>
<protein>
    <recommendedName>
        <fullName evidence="4">A-kinase anchor 110kDa C-terminal domain-containing protein</fullName>
    </recommendedName>
</protein>
<dbReference type="GO" id="GO:0008104">
    <property type="term" value="P:intracellular protein localization"/>
    <property type="evidence" value="ECO:0007669"/>
    <property type="project" value="TreeGrafter"/>
</dbReference>
<dbReference type="STRING" id="623744.A0A553Q7S3"/>
<reference evidence="2 3" key="1">
    <citation type="journal article" date="2019" name="Sci. Data">
        <title>Hybrid genome assembly and annotation of Danionella translucida.</title>
        <authorList>
            <person name="Kadobianskyi M."/>
            <person name="Schulze L."/>
            <person name="Schuelke M."/>
            <person name="Judkewitz B."/>
        </authorList>
    </citation>
    <scope>NUCLEOTIDE SEQUENCE [LARGE SCALE GENOMIC DNA]</scope>
    <source>
        <strain evidence="2 3">Bolton</strain>
    </source>
</reference>
<dbReference type="GO" id="GO:0005737">
    <property type="term" value="C:cytoplasm"/>
    <property type="evidence" value="ECO:0007669"/>
    <property type="project" value="TreeGrafter"/>
</dbReference>
<gene>
    <name evidence="2" type="ORF">DNTS_021867</name>
</gene>
<dbReference type="Proteomes" id="UP000316079">
    <property type="component" value="Unassembled WGS sequence"/>
</dbReference>
<accession>A0A553Q7S3</accession>